<keyword evidence="3" id="KW-1185">Reference proteome</keyword>
<dbReference type="SUPFAM" id="SSF55729">
    <property type="entry name" value="Acyl-CoA N-acyltransferases (Nat)"/>
    <property type="match status" value="1"/>
</dbReference>
<evidence type="ECO:0000313" key="2">
    <source>
        <dbReference type="EMBL" id="PPK78738.1"/>
    </source>
</evidence>
<dbReference type="Proteomes" id="UP000237749">
    <property type="component" value="Unassembled WGS sequence"/>
</dbReference>
<comment type="caution">
    <text evidence="2">The sequence shown here is derived from an EMBL/GenBank/DDBJ whole genome shotgun (WGS) entry which is preliminary data.</text>
</comment>
<dbReference type="PROSITE" id="PS51186">
    <property type="entry name" value="GNAT"/>
    <property type="match status" value="1"/>
</dbReference>
<name>A0A2S6HMZ2_9FIRM</name>
<keyword evidence="2" id="KW-0687">Ribonucleoprotein</keyword>
<sequence>MLIREPQNRFEEIYAIYQESFIDQERRTKETQKLVFDNPAYHTLAVEEDGRIVAFLGYWNLPGCAFFEHLATAKISRGKGYGKLLIEEAVKEIKKPVFLEIEPVTEENPATGKRAVFYERLGFYVNHFYYEQMPLKPQDSPMQLWVTSYGKPFTEEEFMPYKKEIYEIVYGVSLS</sequence>
<keyword evidence="2" id="KW-0689">Ribosomal protein</keyword>
<reference evidence="2 3" key="1">
    <citation type="submission" date="2018-02" db="EMBL/GenBank/DDBJ databases">
        <title>Genomic Encyclopedia of Archaeal and Bacterial Type Strains, Phase II (KMG-II): from individual species to whole genera.</title>
        <authorList>
            <person name="Goeker M."/>
        </authorList>
    </citation>
    <scope>NUCLEOTIDE SEQUENCE [LARGE SCALE GENOMIC DNA]</scope>
    <source>
        <strain evidence="2 3">DSM 3808</strain>
    </source>
</reference>
<dbReference type="InterPro" id="IPR000182">
    <property type="entry name" value="GNAT_dom"/>
</dbReference>
<dbReference type="GO" id="GO:0005840">
    <property type="term" value="C:ribosome"/>
    <property type="evidence" value="ECO:0007669"/>
    <property type="project" value="UniProtKB-KW"/>
</dbReference>
<dbReference type="GO" id="GO:0016747">
    <property type="term" value="F:acyltransferase activity, transferring groups other than amino-acyl groups"/>
    <property type="evidence" value="ECO:0007669"/>
    <property type="project" value="InterPro"/>
</dbReference>
<dbReference type="Gene3D" id="3.40.630.30">
    <property type="match status" value="1"/>
</dbReference>
<proteinExistence type="predicted"/>
<dbReference type="RefSeq" id="WP_104438817.1">
    <property type="nucleotide sequence ID" value="NZ_PTJA01000013.1"/>
</dbReference>
<dbReference type="CDD" id="cd04301">
    <property type="entry name" value="NAT_SF"/>
    <property type="match status" value="1"/>
</dbReference>
<feature type="domain" description="N-acetyltransferase" evidence="1">
    <location>
        <begin position="1"/>
        <end position="147"/>
    </location>
</feature>
<evidence type="ECO:0000259" key="1">
    <source>
        <dbReference type="PROSITE" id="PS51186"/>
    </source>
</evidence>
<accession>A0A2S6HMZ2</accession>
<gene>
    <name evidence="2" type="ORF">BXY41_11368</name>
</gene>
<evidence type="ECO:0000313" key="3">
    <source>
        <dbReference type="Proteomes" id="UP000237749"/>
    </source>
</evidence>
<organism evidence="2 3">
    <name type="scientific">Lacrimispora xylanisolvens</name>
    <dbReference type="NCBI Taxonomy" id="384636"/>
    <lineage>
        <taxon>Bacteria</taxon>
        <taxon>Bacillati</taxon>
        <taxon>Bacillota</taxon>
        <taxon>Clostridia</taxon>
        <taxon>Lachnospirales</taxon>
        <taxon>Lachnospiraceae</taxon>
        <taxon>Lacrimispora</taxon>
    </lineage>
</organism>
<dbReference type="EMBL" id="PTJA01000013">
    <property type="protein sequence ID" value="PPK78738.1"/>
    <property type="molecule type" value="Genomic_DNA"/>
</dbReference>
<protein>
    <submittedName>
        <fullName evidence="2">Ribosomal protein S18 acetylase RimI-like enzyme</fullName>
    </submittedName>
</protein>
<dbReference type="OrthoDB" id="9127144at2"/>
<dbReference type="Pfam" id="PF00583">
    <property type="entry name" value="Acetyltransf_1"/>
    <property type="match status" value="1"/>
</dbReference>
<dbReference type="InterPro" id="IPR016181">
    <property type="entry name" value="Acyl_CoA_acyltransferase"/>
</dbReference>
<dbReference type="AlphaFoldDB" id="A0A2S6HMZ2"/>